<dbReference type="Proteomes" id="UP000001610">
    <property type="component" value="Unassembled WGS sequence"/>
</dbReference>
<dbReference type="GeneID" id="18169344"/>
<dbReference type="AlphaFoldDB" id="G3JQQ5"/>
<accession>G3JQQ5</accession>
<dbReference type="KEGG" id="cmt:CCM_07333"/>
<evidence type="ECO:0000313" key="1">
    <source>
        <dbReference type="EMBL" id="EGX89081.1"/>
    </source>
</evidence>
<reference evidence="1 2" key="1">
    <citation type="journal article" date="2011" name="Genome Biol.">
        <title>Genome sequence of the insect pathogenic fungus Cordyceps militaris, a valued traditional Chinese medicine.</title>
        <authorList>
            <person name="Zheng P."/>
            <person name="Xia Y."/>
            <person name="Xiao G."/>
            <person name="Xiong C."/>
            <person name="Hu X."/>
            <person name="Zhang S."/>
            <person name="Zheng H."/>
            <person name="Huang Y."/>
            <person name="Zhou Y."/>
            <person name="Wang S."/>
            <person name="Zhao G.P."/>
            <person name="Liu X."/>
            <person name="St Leger R.J."/>
            <person name="Wang C."/>
        </authorList>
    </citation>
    <scope>NUCLEOTIDE SEQUENCE [LARGE SCALE GENOMIC DNA]</scope>
    <source>
        <strain evidence="1 2">CM01</strain>
    </source>
</reference>
<dbReference type="VEuPathDB" id="FungiDB:CCM_07333"/>
<dbReference type="HOGENOM" id="CLU_1796385_0_0_1"/>
<dbReference type="RefSeq" id="XP_006672537.1">
    <property type="nucleotide sequence ID" value="XM_006672474.1"/>
</dbReference>
<protein>
    <submittedName>
        <fullName evidence="1">Uncharacterized protein</fullName>
    </submittedName>
</protein>
<dbReference type="OrthoDB" id="5403091at2759"/>
<keyword evidence="2" id="KW-1185">Reference proteome</keyword>
<organism evidence="1 2">
    <name type="scientific">Cordyceps militaris (strain CM01)</name>
    <name type="common">Caterpillar fungus</name>
    <dbReference type="NCBI Taxonomy" id="983644"/>
    <lineage>
        <taxon>Eukaryota</taxon>
        <taxon>Fungi</taxon>
        <taxon>Dikarya</taxon>
        <taxon>Ascomycota</taxon>
        <taxon>Pezizomycotina</taxon>
        <taxon>Sordariomycetes</taxon>
        <taxon>Hypocreomycetidae</taxon>
        <taxon>Hypocreales</taxon>
        <taxon>Cordycipitaceae</taxon>
        <taxon>Cordyceps</taxon>
    </lineage>
</organism>
<name>G3JQQ5_CORMM</name>
<evidence type="ECO:0000313" key="2">
    <source>
        <dbReference type="Proteomes" id="UP000001610"/>
    </source>
</evidence>
<dbReference type="InParanoid" id="G3JQQ5"/>
<sequence>MSASKQPSFIELCGNLQLSEPMPLTRTIQGQSEAEKGWCTVIARLHPGLKAVGHDYCDSLRAIAAAGRSDGGDNRLLDAAAATVSKIQLQCSRSSKEACEFETELHNLWFIYYHAPLNISAESPLLNRLVVRILQAREQYGFSG</sequence>
<dbReference type="EMBL" id="JH126404">
    <property type="protein sequence ID" value="EGX89081.1"/>
    <property type="molecule type" value="Genomic_DNA"/>
</dbReference>
<proteinExistence type="predicted"/>
<gene>
    <name evidence="1" type="ORF">CCM_07333</name>
</gene>